<accession>A0A9P9YCN9</accession>
<name>A0A9P9YCN9_9MUSC</name>
<reference evidence="1" key="1">
    <citation type="journal article" date="2023" name="Genome Biol. Evol.">
        <title>Long-read-based Genome Assembly of Drosophila gunungcola Reveals Fewer Chemosensory Genes in Flower-breeding Species.</title>
        <authorList>
            <person name="Negi A."/>
            <person name="Liao B.Y."/>
            <person name="Yeh S.D."/>
        </authorList>
    </citation>
    <scope>NUCLEOTIDE SEQUENCE</scope>
    <source>
        <strain evidence="1">Sukarami</strain>
    </source>
</reference>
<evidence type="ECO:0000313" key="2">
    <source>
        <dbReference type="Proteomes" id="UP001059596"/>
    </source>
</evidence>
<comment type="caution">
    <text evidence="1">The sequence shown here is derived from an EMBL/GenBank/DDBJ whole genome shotgun (WGS) entry which is preliminary data.</text>
</comment>
<gene>
    <name evidence="1" type="ORF">M5D96_012740</name>
</gene>
<organism evidence="1 2">
    <name type="scientific">Drosophila gunungcola</name>
    <name type="common">fruit fly</name>
    <dbReference type="NCBI Taxonomy" id="103775"/>
    <lineage>
        <taxon>Eukaryota</taxon>
        <taxon>Metazoa</taxon>
        <taxon>Ecdysozoa</taxon>
        <taxon>Arthropoda</taxon>
        <taxon>Hexapoda</taxon>
        <taxon>Insecta</taxon>
        <taxon>Pterygota</taxon>
        <taxon>Neoptera</taxon>
        <taxon>Endopterygota</taxon>
        <taxon>Diptera</taxon>
        <taxon>Brachycera</taxon>
        <taxon>Muscomorpha</taxon>
        <taxon>Ephydroidea</taxon>
        <taxon>Drosophilidae</taxon>
        <taxon>Drosophila</taxon>
        <taxon>Sophophora</taxon>
    </lineage>
</organism>
<sequence>MVQVSPWSSETYLQVFFAVYKSWVQLKASHFSPVNQTVVMSTSLAKFYQSSLTFWSHLIHLLLQFIQINCWNHTPKTQEADEVTKSCPISRTMDAFAEEQQKRVQRKAQEYAKVELLHRLLVQQQLQELEQRRLIRLALARRRLDYSN</sequence>
<proteinExistence type="predicted"/>
<keyword evidence="2" id="KW-1185">Reference proteome</keyword>
<protein>
    <submittedName>
        <fullName evidence="1">Uncharacterized protein</fullName>
    </submittedName>
</protein>
<dbReference type="AlphaFoldDB" id="A0A9P9YCN9"/>
<dbReference type="Proteomes" id="UP001059596">
    <property type="component" value="Unassembled WGS sequence"/>
</dbReference>
<evidence type="ECO:0000313" key="1">
    <source>
        <dbReference type="EMBL" id="KAI8034466.1"/>
    </source>
</evidence>
<dbReference type="EMBL" id="JAMKOV010000072">
    <property type="protein sequence ID" value="KAI8034466.1"/>
    <property type="molecule type" value="Genomic_DNA"/>
</dbReference>